<dbReference type="Pfam" id="PF12947">
    <property type="entry name" value="EGF_3"/>
    <property type="match status" value="2"/>
</dbReference>
<dbReference type="PROSITE" id="PS01186">
    <property type="entry name" value="EGF_2"/>
    <property type="match status" value="5"/>
</dbReference>
<dbReference type="Pfam" id="PF02210">
    <property type="entry name" value="Laminin_G_2"/>
    <property type="match status" value="1"/>
</dbReference>
<keyword evidence="2" id="KW-0732">Signal</keyword>
<evidence type="ECO:0000256" key="6">
    <source>
        <dbReference type="ARBA" id="ARBA00023180"/>
    </source>
</evidence>
<dbReference type="Gene3D" id="2.10.70.10">
    <property type="entry name" value="Complement Module, domain 1"/>
    <property type="match status" value="2"/>
</dbReference>
<evidence type="ECO:0000259" key="9">
    <source>
        <dbReference type="PROSITE" id="PS50026"/>
    </source>
</evidence>
<dbReference type="InterPro" id="IPR013320">
    <property type="entry name" value="ConA-like_dom_sf"/>
</dbReference>
<dbReference type="SMART" id="SM00181">
    <property type="entry name" value="EGF"/>
    <property type="match status" value="6"/>
</dbReference>
<dbReference type="EMBL" id="CALOZG010000053">
    <property type="protein sequence ID" value="CAH4036095.1"/>
    <property type="molecule type" value="Genomic_DNA"/>
</dbReference>
<feature type="domain" description="EGF-like" evidence="9">
    <location>
        <begin position="645"/>
        <end position="692"/>
    </location>
</feature>
<proteinExistence type="predicted"/>
<feature type="domain" description="VWFC" evidence="10">
    <location>
        <begin position="728"/>
        <end position="792"/>
    </location>
</feature>
<dbReference type="PROSITE" id="PS50026">
    <property type="entry name" value="EGF_3"/>
    <property type="match status" value="6"/>
</dbReference>
<keyword evidence="12" id="KW-1185">Reference proteome</keyword>
<dbReference type="InterPro" id="IPR051586">
    <property type="entry name" value="PKC-binding_NELL"/>
</dbReference>
<dbReference type="GO" id="GO:0030154">
    <property type="term" value="P:cell differentiation"/>
    <property type="evidence" value="ECO:0007669"/>
    <property type="project" value="UniProtKB-ARBA"/>
</dbReference>
<dbReference type="Gene3D" id="2.10.25.10">
    <property type="entry name" value="Laminin"/>
    <property type="match status" value="6"/>
</dbReference>
<feature type="domain" description="EGF-like" evidence="9">
    <location>
        <begin position="526"/>
        <end position="571"/>
    </location>
</feature>
<dbReference type="InterPro" id="IPR009030">
    <property type="entry name" value="Growth_fac_rcpt_cys_sf"/>
</dbReference>
<dbReference type="AlphaFoldDB" id="A0A9P0TYQ1"/>
<evidence type="ECO:0008006" key="13">
    <source>
        <dbReference type="Google" id="ProtNLM"/>
    </source>
</evidence>
<comment type="caution">
    <text evidence="7">Lacks conserved residue(s) required for the propagation of feature annotation.</text>
</comment>
<dbReference type="SUPFAM" id="SSF57603">
    <property type="entry name" value="FnI-like domain"/>
    <property type="match status" value="2"/>
</dbReference>
<dbReference type="InterPro" id="IPR048287">
    <property type="entry name" value="TSPN-like_N"/>
</dbReference>
<feature type="compositionally biased region" description="Low complexity" evidence="8">
    <location>
        <begin position="885"/>
        <end position="902"/>
    </location>
</feature>
<dbReference type="GO" id="GO:0008201">
    <property type="term" value="F:heparin binding"/>
    <property type="evidence" value="ECO:0007669"/>
    <property type="project" value="TreeGrafter"/>
</dbReference>
<feature type="domain" description="EGF-like" evidence="9">
    <location>
        <begin position="572"/>
        <end position="612"/>
    </location>
</feature>
<sequence length="908" mass="98733">MAQGAKNDKRTVDDVQQRTMVSSRSQHRCARTHFAKARCVRAHRGESCILECPVPRNVLLDPSVDSLRSLSLHGRTRGRVSQLACDPAPPPPSSVCVLCLDVLCYVSLCPFPSFRLYMYLDVSCRLATASGPCPLKGDPPGLHLHSKRHGNRLRAYDATDRSRRRETGRDVARRSFTNLPISFAFGQRKARLFSLRVAQTPNAYLEVQSSGRRDEVRLHYVAAGGTAPRIETFPFRLADGAWHRLALAVSGAQATLFVDCHPLYRRLIPPPDRNFTQPQLALWVGQRNSKHSLFKGTLQDVRLVSGPHGYLVQCPGLDSECPTCGQFALLQATVQELTSHIHDLSLKLVGTEARLARLEQCDCQKSCYSNGTVHADGATWQKDCNRCSCVHGEITCRPVECDRAECKNPVLHPGECCPTCLRQCLLKGTLYEHGERFAPKECAECVCHDGNMQCTRVDPDTACPPLPCDPPDQFTVPGECCKFCPGVDYCSMGHSCDENATCMNLNTKYTCKCNQGFQGDGLSCEDVDECQQAGGLYGHHCHSNTRCVNVVGGYVCQCLPGYTRRDKFNCVEVDECASETHSCHADAVCANTPGSYSCQCREGYSGDGYLCTPICTGGCLNGGVCSGPERCVCARGFGGSRCERDVDECAPPAHPAAHAPCVPRAACVNTPGSYYCVCRDGYRRDPHRDHCEDVDECLEGFHTCHPSARCVNVDGSFRCECATQPCELSCSWQGNIIPDGTRWAEAGGCRTCSCVGGVASCTRALCSCDTDNTSLPMDSESLAPSSCCPHCEARFHCRHQEMHHVTFRSGERWLYQCQICECLLGEVDCWEPQCSEGGGCCGARGEWRASTHLDLPGCAPHCACTGGQCAATLSASLADGGAGPRGAVARPRASAAPQASRRAALEPP</sequence>
<dbReference type="GO" id="GO:0005509">
    <property type="term" value="F:calcium ion binding"/>
    <property type="evidence" value="ECO:0007669"/>
    <property type="project" value="InterPro"/>
</dbReference>
<keyword evidence="4" id="KW-0106">Calcium</keyword>
<protein>
    <recommendedName>
        <fullName evidence="13">Protein kinase C-binding protein NELL1-like</fullName>
    </recommendedName>
</protein>
<evidence type="ECO:0000313" key="11">
    <source>
        <dbReference type="EMBL" id="CAH4036095.1"/>
    </source>
</evidence>
<feature type="domain" description="VWFC" evidence="10">
    <location>
        <begin position="365"/>
        <end position="421"/>
    </location>
</feature>
<dbReference type="Gene3D" id="6.20.200.20">
    <property type="match status" value="1"/>
</dbReference>
<organism evidence="11 12">
    <name type="scientific">Pieris brassicae</name>
    <name type="common">White butterfly</name>
    <name type="synonym">Large white butterfly</name>
    <dbReference type="NCBI Taxonomy" id="7116"/>
    <lineage>
        <taxon>Eukaryota</taxon>
        <taxon>Metazoa</taxon>
        <taxon>Ecdysozoa</taxon>
        <taxon>Arthropoda</taxon>
        <taxon>Hexapoda</taxon>
        <taxon>Insecta</taxon>
        <taxon>Pterygota</taxon>
        <taxon>Neoptera</taxon>
        <taxon>Endopterygota</taxon>
        <taxon>Lepidoptera</taxon>
        <taxon>Glossata</taxon>
        <taxon>Ditrysia</taxon>
        <taxon>Papilionoidea</taxon>
        <taxon>Pieridae</taxon>
        <taxon>Pierinae</taxon>
        <taxon>Pieris</taxon>
    </lineage>
</organism>
<dbReference type="Gene3D" id="2.60.120.200">
    <property type="match status" value="1"/>
</dbReference>
<dbReference type="SMART" id="SM00214">
    <property type="entry name" value="VWC"/>
    <property type="match status" value="3"/>
</dbReference>
<dbReference type="InterPro" id="IPR000152">
    <property type="entry name" value="EGF-type_Asp/Asn_hydroxyl_site"/>
</dbReference>
<dbReference type="FunFam" id="2.10.25.10:FF:000038">
    <property type="entry name" value="Fibrillin 2"/>
    <property type="match status" value="5"/>
</dbReference>
<dbReference type="GO" id="GO:0009653">
    <property type="term" value="P:anatomical structure morphogenesis"/>
    <property type="evidence" value="ECO:0007669"/>
    <property type="project" value="UniProtKB-ARBA"/>
</dbReference>
<dbReference type="PROSITE" id="PS00010">
    <property type="entry name" value="ASX_HYDROXYL"/>
    <property type="match status" value="5"/>
</dbReference>
<feature type="domain" description="EGF-like" evidence="9">
    <location>
        <begin position="693"/>
        <end position="727"/>
    </location>
</feature>
<evidence type="ECO:0000256" key="8">
    <source>
        <dbReference type="SAM" id="MobiDB-lite"/>
    </source>
</evidence>
<dbReference type="SUPFAM" id="SSF49899">
    <property type="entry name" value="Concanavalin A-like lectins/glucanases"/>
    <property type="match status" value="1"/>
</dbReference>
<dbReference type="PROSITE" id="PS01208">
    <property type="entry name" value="VWFC_1"/>
    <property type="match status" value="1"/>
</dbReference>
<dbReference type="InterPro" id="IPR018097">
    <property type="entry name" value="EGF_Ca-bd_CS"/>
</dbReference>
<keyword evidence="3" id="KW-0677">Repeat</keyword>
<dbReference type="InterPro" id="IPR001791">
    <property type="entry name" value="Laminin_G"/>
</dbReference>
<accession>A0A9P0TYQ1</accession>
<name>A0A9P0TYQ1_PIEBR</name>
<comment type="caution">
    <text evidence="11">The sequence shown here is derived from an EMBL/GenBank/DDBJ whole genome shotgun (WGS) entry which is preliminary data.</text>
</comment>
<evidence type="ECO:0000256" key="7">
    <source>
        <dbReference type="PROSITE-ProRule" id="PRU00076"/>
    </source>
</evidence>
<dbReference type="Pfam" id="PF07645">
    <property type="entry name" value="EGF_CA"/>
    <property type="match status" value="3"/>
</dbReference>
<feature type="region of interest" description="Disordered" evidence="8">
    <location>
        <begin position="880"/>
        <end position="908"/>
    </location>
</feature>
<reference evidence="11" key="1">
    <citation type="submission" date="2022-05" db="EMBL/GenBank/DDBJ databases">
        <authorList>
            <person name="Okamura Y."/>
        </authorList>
    </citation>
    <scope>NUCLEOTIDE SEQUENCE</scope>
</reference>
<feature type="domain" description="VWFC" evidence="10">
    <location>
        <begin position="422"/>
        <end position="485"/>
    </location>
</feature>
<dbReference type="InterPro" id="IPR049883">
    <property type="entry name" value="NOTCH1_EGF-like"/>
</dbReference>
<dbReference type="InterPro" id="IPR001007">
    <property type="entry name" value="VWF_dom"/>
</dbReference>
<evidence type="ECO:0000256" key="1">
    <source>
        <dbReference type="ARBA" id="ARBA00022536"/>
    </source>
</evidence>
<dbReference type="InterPro" id="IPR024731">
    <property type="entry name" value="NELL2-like_EGF"/>
</dbReference>
<dbReference type="CDD" id="cd00054">
    <property type="entry name" value="EGF_CA"/>
    <property type="match status" value="4"/>
</dbReference>
<dbReference type="SUPFAM" id="SSF57184">
    <property type="entry name" value="Growth factor receptor domain"/>
    <property type="match status" value="1"/>
</dbReference>
<feature type="domain" description="EGF-like" evidence="9">
    <location>
        <begin position="613"/>
        <end position="643"/>
    </location>
</feature>
<dbReference type="SUPFAM" id="SSF57196">
    <property type="entry name" value="EGF/Laminin"/>
    <property type="match status" value="2"/>
</dbReference>
<evidence type="ECO:0000256" key="4">
    <source>
        <dbReference type="ARBA" id="ARBA00022837"/>
    </source>
</evidence>
<gene>
    <name evidence="11" type="ORF">PIBRA_LOCUS11944</name>
</gene>
<keyword evidence="5 7" id="KW-1015">Disulfide bond</keyword>
<dbReference type="SMART" id="SM00179">
    <property type="entry name" value="EGF_CA"/>
    <property type="match status" value="5"/>
</dbReference>
<evidence type="ECO:0000313" key="12">
    <source>
        <dbReference type="Proteomes" id="UP001152562"/>
    </source>
</evidence>
<dbReference type="PANTHER" id="PTHR24042">
    <property type="entry name" value="NEL HOMOLOG"/>
    <property type="match status" value="1"/>
</dbReference>
<dbReference type="GO" id="GO:0048513">
    <property type="term" value="P:animal organ development"/>
    <property type="evidence" value="ECO:0007669"/>
    <property type="project" value="UniProtKB-ARBA"/>
</dbReference>
<dbReference type="SMART" id="SM00210">
    <property type="entry name" value="TSPN"/>
    <property type="match status" value="1"/>
</dbReference>
<dbReference type="GO" id="GO:0005615">
    <property type="term" value="C:extracellular space"/>
    <property type="evidence" value="ECO:0007669"/>
    <property type="project" value="TreeGrafter"/>
</dbReference>
<evidence type="ECO:0000256" key="5">
    <source>
        <dbReference type="ARBA" id="ARBA00023157"/>
    </source>
</evidence>
<feature type="disulfide bond" evidence="7">
    <location>
        <begin position="615"/>
        <end position="625"/>
    </location>
</feature>
<dbReference type="InterPro" id="IPR000742">
    <property type="entry name" value="EGF"/>
</dbReference>
<dbReference type="PROSITE" id="PS01187">
    <property type="entry name" value="EGF_CA"/>
    <property type="match status" value="3"/>
</dbReference>
<dbReference type="Pfam" id="PF00093">
    <property type="entry name" value="VWC"/>
    <property type="match status" value="2"/>
</dbReference>
<dbReference type="PROSITE" id="PS00022">
    <property type="entry name" value="EGF_1"/>
    <property type="match status" value="1"/>
</dbReference>
<feature type="domain" description="EGF-like" evidence="9">
    <location>
        <begin position="486"/>
        <end position="525"/>
    </location>
</feature>
<evidence type="ECO:0000259" key="10">
    <source>
        <dbReference type="PROSITE" id="PS50184"/>
    </source>
</evidence>
<evidence type="ECO:0000256" key="3">
    <source>
        <dbReference type="ARBA" id="ARBA00022737"/>
    </source>
</evidence>
<dbReference type="InterPro" id="IPR001881">
    <property type="entry name" value="EGF-like_Ca-bd_dom"/>
</dbReference>
<keyword evidence="1 7" id="KW-0245">EGF-like domain</keyword>
<feature type="disulfide bond" evidence="7">
    <location>
        <begin position="633"/>
        <end position="642"/>
    </location>
</feature>
<evidence type="ECO:0000256" key="2">
    <source>
        <dbReference type="ARBA" id="ARBA00022729"/>
    </source>
</evidence>
<dbReference type="Proteomes" id="UP001152562">
    <property type="component" value="Unassembled WGS sequence"/>
</dbReference>
<keyword evidence="6" id="KW-0325">Glycoprotein</keyword>
<dbReference type="PROSITE" id="PS50184">
    <property type="entry name" value="VWFC_2"/>
    <property type="match status" value="3"/>
</dbReference>
<dbReference type="SMART" id="SM00215">
    <property type="entry name" value="VWC_out"/>
    <property type="match status" value="2"/>
</dbReference>
<dbReference type="PANTHER" id="PTHR24042:SF5">
    <property type="entry name" value="EGF-LIKE CALCIUM-BINDING DOMAIN-CONTAINING PROTEIN"/>
    <property type="match status" value="1"/>
</dbReference>